<protein>
    <submittedName>
        <fullName evidence="9">RNA polymerase sigma-70 factor, ECF subfamily</fullName>
    </submittedName>
</protein>
<evidence type="ECO:0000256" key="1">
    <source>
        <dbReference type="ARBA" id="ARBA00010641"/>
    </source>
</evidence>
<evidence type="ECO:0000313" key="10">
    <source>
        <dbReference type="Proteomes" id="UP000198727"/>
    </source>
</evidence>
<keyword evidence="10" id="KW-1185">Reference proteome</keyword>
<evidence type="ECO:0000259" key="8">
    <source>
        <dbReference type="Pfam" id="PF08281"/>
    </source>
</evidence>
<dbReference type="SUPFAM" id="SSF88659">
    <property type="entry name" value="Sigma3 and sigma4 domains of RNA polymerase sigma factors"/>
    <property type="match status" value="1"/>
</dbReference>
<keyword evidence="2" id="KW-0805">Transcription regulation</keyword>
<organism evidence="9 10">
    <name type="scientific">Amycolatopsis arida</name>
    <dbReference type="NCBI Taxonomy" id="587909"/>
    <lineage>
        <taxon>Bacteria</taxon>
        <taxon>Bacillati</taxon>
        <taxon>Actinomycetota</taxon>
        <taxon>Actinomycetes</taxon>
        <taxon>Pseudonocardiales</taxon>
        <taxon>Pseudonocardiaceae</taxon>
        <taxon>Amycolatopsis</taxon>
    </lineage>
</organism>
<dbReference type="Gene3D" id="1.10.1740.10">
    <property type="match status" value="1"/>
</dbReference>
<feature type="domain" description="RNA polymerase sigma factor 70 region 4 type 2" evidence="8">
    <location>
        <begin position="126"/>
        <end position="176"/>
    </location>
</feature>
<proteinExistence type="inferred from homology"/>
<evidence type="ECO:0000256" key="6">
    <source>
        <dbReference type="SAM" id="MobiDB-lite"/>
    </source>
</evidence>
<sequence>MNPSEPDDDAAVIAQSLRDPDRFAVLFDRHGPHIQRYLVRRLGRDTADDLLAETFLTAFAKRRQYDPRRPHARPWLYGIATNLVSRHRRAEAREGTLLGTLTAVGHEDGHADRVAARVTAEAMGRLLGTALAELADGDRDVLLLIAWEGLAYDEVAEALDIPIGTVRSRLNRARRKVRQALDTPHPTTLREGVHHHG</sequence>
<dbReference type="CDD" id="cd06171">
    <property type="entry name" value="Sigma70_r4"/>
    <property type="match status" value="1"/>
</dbReference>
<dbReference type="RefSeq" id="WP_092529379.1">
    <property type="nucleotide sequence ID" value="NZ_FOWW01000002.1"/>
</dbReference>
<feature type="domain" description="RNA polymerase sigma-70 region 2" evidence="7">
    <location>
        <begin position="26"/>
        <end position="93"/>
    </location>
</feature>
<dbReference type="STRING" id="587909.SAMN05421810_102668"/>
<dbReference type="InterPro" id="IPR036388">
    <property type="entry name" value="WH-like_DNA-bd_sf"/>
</dbReference>
<dbReference type="GO" id="GO:0003677">
    <property type="term" value="F:DNA binding"/>
    <property type="evidence" value="ECO:0007669"/>
    <property type="project" value="UniProtKB-KW"/>
</dbReference>
<dbReference type="PANTHER" id="PTHR43133:SF8">
    <property type="entry name" value="RNA POLYMERASE SIGMA FACTOR HI_1459-RELATED"/>
    <property type="match status" value="1"/>
</dbReference>
<name>A0A1I5QK18_9PSEU</name>
<feature type="region of interest" description="Disordered" evidence="6">
    <location>
        <begin position="177"/>
        <end position="197"/>
    </location>
</feature>
<evidence type="ECO:0000256" key="3">
    <source>
        <dbReference type="ARBA" id="ARBA00023082"/>
    </source>
</evidence>
<dbReference type="Pfam" id="PF04542">
    <property type="entry name" value="Sigma70_r2"/>
    <property type="match status" value="1"/>
</dbReference>
<dbReference type="InterPro" id="IPR007627">
    <property type="entry name" value="RNA_pol_sigma70_r2"/>
</dbReference>
<evidence type="ECO:0000259" key="7">
    <source>
        <dbReference type="Pfam" id="PF04542"/>
    </source>
</evidence>
<dbReference type="EMBL" id="FOWW01000002">
    <property type="protein sequence ID" value="SFP46583.1"/>
    <property type="molecule type" value="Genomic_DNA"/>
</dbReference>
<gene>
    <name evidence="9" type="ORF">SAMN05421810_102668</name>
</gene>
<accession>A0A1I5QK18</accession>
<comment type="similarity">
    <text evidence="1">Belongs to the sigma-70 factor family. ECF subfamily.</text>
</comment>
<dbReference type="Proteomes" id="UP000198727">
    <property type="component" value="Unassembled WGS sequence"/>
</dbReference>
<dbReference type="InterPro" id="IPR013324">
    <property type="entry name" value="RNA_pol_sigma_r3/r4-like"/>
</dbReference>
<dbReference type="AlphaFoldDB" id="A0A1I5QK18"/>
<dbReference type="GO" id="GO:0006352">
    <property type="term" value="P:DNA-templated transcription initiation"/>
    <property type="evidence" value="ECO:0007669"/>
    <property type="project" value="InterPro"/>
</dbReference>
<dbReference type="InterPro" id="IPR039425">
    <property type="entry name" value="RNA_pol_sigma-70-like"/>
</dbReference>
<evidence type="ECO:0000313" key="9">
    <source>
        <dbReference type="EMBL" id="SFP46583.1"/>
    </source>
</evidence>
<keyword evidence="5" id="KW-0804">Transcription</keyword>
<dbReference type="InterPro" id="IPR014284">
    <property type="entry name" value="RNA_pol_sigma-70_dom"/>
</dbReference>
<keyword evidence="4" id="KW-0238">DNA-binding</keyword>
<dbReference type="NCBIfam" id="TIGR02937">
    <property type="entry name" value="sigma70-ECF"/>
    <property type="match status" value="1"/>
</dbReference>
<dbReference type="InterPro" id="IPR013249">
    <property type="entry name" value="RNA_pol_sigma70_r4_t2"/>
</dbReference>
<keyword evidence="3" id="KW-0731">Sigma factor</keyword>
<dbReference type="GO" id="GO:0016987">
    <property type="term" value="F:sigma factor activity"/>
    <property type="evidence" value="ECO:0007669"/>
    <property type="project" value="UniProtKB-KW"/>
</dbReference>
<dbReference type="SUPFAM" id="SSF88946">
    <property type="entry name" value="Sigma2 domain of RNA polymerase sigma factors"/>
    <property type="match status" value="1"/>
</dbReference>
<dbReference type="PANTHER" id="PTHR43133">
    <property type="entry name" value="RNA POLYMERASE ECF-TYPE SIGMA FACTO"/>
    <property type="match status" value="1"/>
</dbReference>
<dbReference type="InterPro" id="IPR013325">
    <property type="entry name" value="RNA_pol_sigma_r2"/>
</dbReference>
<evidence type="ECO:0000256" key="2">
    <source>
        <dbReference type="ARBA" id="ARBA00023015"/>
    </source>
</evidence>
<reference evidence="10" key="1">
    <citation type="submission" date="2016-10" db="EMBL/GenBank/DDBJ databases">
        <authorList>
            <person name="Varghese N."/>
            <person name="Submissions S."/>
        </authorList>
    </citation>
    <scope>NUCLEOTIDE SEQUENCE [LARGE SCALE GENOMIC DNA]</scope>
    <source>
        <strain evidence="10">CGMCC 4.5579</strain>
    </source>
</reference>
<dbReference type="Gene3D" id="1.10.10.10">
    <property type="entry name" value="Winged helix-like DNA-binding domain superfamily/Winged helix DNA-binding domain"/>
    <property type="match status" value="1"/>
</dbReference>
<evidence type="ECO:0000256" key="4">
    <source>
        <dbReference type="ARBA" id="ARBA00023125"/>
    </source>
</evidence>
<evidence type="ECO:0000256" key="5">
    <source>
        <dbReference type="ARBA" id="ARBA00023163"/>
    </source>
</evidence>
<dbReference type="Pfam" id="PF08281">
    <property type="entry name" value="Sigma70_r4_2"/>
    <property type="match status" value="1"/>
</dbReference>
<dbReference type="OrthoDB" id="5518337at2"/>